<dbReference type="InterPro" id="IPR022999">
    <property type="entry name" value="Transaldolase_3B"/>
</dbReference>
<keyword evidence="4 9" id="KW-0963">Cytoplasm</keyword>
<dbReference type="GO" id="GO:0005975">
    <property type="term" value="P:carbohydrate metabolic process"/>
    <property type="evidence" value="ECO:0007669"/>
    <property type="project" value="InterPro"/>
</dbReference>
<dbReference type="Proteomes" id="UP000005730">
    <property type="component" value="Chromosome"/>
</dbReference>
<evidence type="ECO:0000256" key="9">
    <source>
        <dbReference type="HAMAP-Rule" id="MF_00494"/>
    </source>
</evidence>
<dbReference type="Pfam" id="PF00923">
    <property type="entry name" value="TAL_FSA"/>
    <property type="match status" value="1"/>
</dbReference>
<protein>
    <recommendedName>
        <fullName evidence="9">Probable transaldolase</fullName>
        <ecNumber evidence="9">2.2.1.2</ecNumber>
    </recommendedName>
</protein>
<dbReference type="GO" id="GO:0006098">
    <property type="term" value="P:pentose-phosphate shunt"/>
    <property type="evidence" value="ECO:0007669"/>
    <property type="project" value="UniProtKB-UniRule"/>
</dbReference>
<dbReference type="EC" id="2.2.1.2" evidence="9"/>
<evidence type="ECO:0000256" key="4">
    <source>
        <dbReference type="ARBA" id="ARBA00022490"/>
    </source>
</evidence>
<name>H0UQ43_9BACT</name>
<dbReference type="InterPro" id="IPR004731">
    <property type="entry name" value="Transaldolase_3B/F6P_aldolase"/>
</dbReference>
<evidence type="ECO:0000256" key="1">
    <source>
        <dbReference type="ARBA" id="ARBA00004496"/>
    </source>
</evidence>
<dbReference type="PROSITE" id="PS01054">
    <property type="entry name" value="TRANSALDOLASE_1"/>
    <property type="match status" value="1"/>
</dbReference>
<dbReference type="PANTHER" id="PTHR10683:SF36">
    <property type="entry name" value="TRANSALDOLASE"/>
    <property type="match status" value="1"/>
</dbReference>
<dbReference type="SUPFAM" id="SSF51569">
    <property type="entry name" value="Aldolase"/>
    <property type="match status" value="1"/>
</dbReference>
<dbReference type="FunFam" id="3.20.20.70:FF:000018">
    <property type="entry name" value="Probable transaldolase"/>
    <property type="match status" value="1"/>
</dbReference>
<comment type="similarity">
    <text evidence="3 9">Belongs to the transaldolase family. Type 3B subfamily.</text>
</comment>
<dbReference type="HOGENOM" id="CLU_079764_0_0_0"/>
<dbReference type="STRING" id="926567.TheveDRAFT_0511"/>
<dbReference type="HAMAP" id="MF_00494">
    <property type="entry name" value="Transaldolase_3b"/>
    <property type="match status" value="1"/>
</dbReference>
<keyword evidence="11" id="KW-1185">Reference proteome</keyword>
<reference evidence="10 11" key="1">
    <citation type="submission" date="2011-10" db="EMBL/GenBank/DDBJ databases">
        <title>The Noncontiguous Finished genome of Thermanaerovibrio velox DSM 12556.</title>
        <authorList>
            <consortium name="US DOE Joint Genome Institute (JGI-PGF)"/>
            <person name="Lucas S."/>
            <person name="Copeland A."/>
            <person name="Lapidus A."/>
            <person name="Glavina del Rio T."/>
            <person name="Dalin E."/>
            <person name="Tice H."/>
            <person name="Bruce D."/>
            <person name="Goodwin L."/>
            <person name="Pitluck S."/>
            <person name="Peters L."/>
            <person name="Mikhailova N."/>
            <person name="Teshima H."/>
            <person name="Kyrpides N."/>
            <person name="Mavromatis K."/>
            <person name="Ivanova N."/>
            <person name="Markowitz V."/>
            <person name="Cheng J.-F."/>
            <person name="Hugenholtz P."/>
            <person name="Woyke T."/>
            <person name="Wu D."/>
            <person name="Spring S."/>
            <person name="Brambilla E.-M."/>
            <person name="Klenk H.-P."/>
            <person name="Eisen J.A."/>
        </authorList>
    </citation>
    <scope>NUCLEOTIDE SEQUENCE [LARGE SCALE GENOMIC DNA]</scope>
    <source>
        <strain evidence="10 11">DSM 12556</strain>
    </source>
</reference>
<sequence length="220" mass="23843">MKLRFFLDTANLEEIRSAISMGVISGVTTNPTLVAREGVRDFHSHVKKIAQMVDGPVSAEVISLEAEGMVAEARELAALRENVVIKIPMTQEGMRAVKVLSSEGIRTNVTLVFSPQQALLAAAAGASYVSPFVGRLDDIGEDGIGLVRDVAEVFSIHNIETEIIAASLRHSKHVFDSAVAGAHIATVPYKVLADLFKHPLTDQGIQRFLKDWQELSKDNG</sequence>
<keyword evidence="6 9" id="KW-0570">Pentose shunt</keyword>
<evidence type="ECO:0000256" key="2">
    <source>
        <dbReference type="ARBA" id="ARBA00004857"/>
    </source>
</evidence>
<evidence type="ECO:0000256" key="8">
    <source>
        <dbReference type="ARBA" id="ARBA00048810"/>
    </source>
</evidence>
<comment type="function">
    <text evidence="9">Transaldolase is important for the balance of metabolites in the pentose-phosphate pathway.</text>
</comment>
<proteinExistence type="inferred from homology"/>
<organism evidence="10 11">
    <name type="scientific">Thermanaerovibrio velox DSM 12556</name>
    <dbReference type="NCBI Taxonomy" id="926567"/>
    <lineage>
        <taxon>Bacteria</taxon>
        <taxon>Thermotogati</taxon>
        <taxon>Synergistota</taxon>
        <taxon>Synergistia</taxon>
        <taxon>Synergistales</taxon>
        <taxon>Synergistaceae</taxon>
        <taxon>Thermanaerovibrio</taxon>
    </lineage>
</organism>
<evidence type="ECO:0000256" key="3">
    <source>
        <dbReference type="ARBA" id="ARBA00005740"/>
    </source>
</evidence>
<dbReference type="PROSITE" id="PS00958">
    <property type="entry name" value="TRANSALDOLASE_2"/>
    <property type="match status" value="1"/>
</dbReference>
<comment type="catalytic activity">
    <reaction evidence="8 9">
        <text>D-sedoheptulose 7-phosphate + D-glyceraldehyde 3-phosphate = D-erythrose 4-phosphate + beta-D-fructose 6-phosphate</text>
        <dbReference type="Rhea" id="RHEA:17053"/>
        <dbReference type="ChEBI" id="CHEBI:16897"/>
        <dbReference type="ChEBI" id="CHEBI:57483"/>
        <dbReference type="ChEBI" id="CHEBI:57634"/>
        <dbReference type="ChEBI" id="CHEBI:59776"/>
        <dbReference type="EC" id="2.2.1.2"/>
    </reaction>
</comment>
<dbReference type="CDD" id="cd00956">
    <property type="entry name" value="Transaldolase_FSA"/>
    <property type="match status" value="1"/>
</dbReference>
<evidence type="ECO:0000313" key="11">
    <source>
        <dbReference type="Proteomes" id="UP000005730"/>
    </source>
</evidence>
<dbReference type="eggNOG" id="COG0176">
    <property type="taxonomic scope" value="Bacteria"/>
</dbReference>
<dbReference type="Gene3D" id="3.20.20.70">
    <property type="entry name" value="Aldolase class I"/>
    <property type="match status" value="1"/>
</dbReference>
<dbReference type="GO" id="GO:0005737">
    <property type="term" value="C:cytoplasm"/>
    <property type="evidence" value="ECO:0007669"/>
    <property type="project" value="UniProtKB-SubCell"/>
</dbReference>
<gene>
    <name evidence="9" type="primary">tal</name>
    <name evidence="10" type="ORF">TheveDRAFT_0511</name>
</gene>
<dbReference type="InterPro" id="IPR013785">
    <property type="entry name" value="Aldolase_TIM"/>
</dbReference>
<dbReference type="PANTHER" id="PTHR10683">
    <property type="entry name" value="TRANSALDOLASE"/>
    <property type="match status" value="1"/>
</dbReference>
<dbReference type="InterPro" id="IPR033919">
    <property type="entry name" value="TSA/FSA_arc/bac"/>
</dbReference>
<comment type="subcellular location">
    <subcellularLocation>
        <location evidence="1 9">Cytoplasm</location>
    </subcellularLocation>
</comment>
<evidence type="ECO:0000256" key="5">
    <source>
        <dbReference type="ARBA" id="ARBA00022679"/>
    </source>
</evidence>
<dbReference type="NCBIfam" id="TIGR00875">
    <property type="entry name" value="fsa_talC_mipB"/>
    <property type="match status" value="1"/>
</dbReference>
<evidence type="ECO:0000256" key="7">
    <source>
        <dbReference type="ARBA" id="ARBA00023270"/>
    </source>
</evidence>
<evidence type="ECO:0000313" key="10">
    <source>
        <dbReference type="EMBL" id="EHM09672.1"/>
    </source>
</evidence>
<dbReference type="AlphaFoldDB" id="H0UQ43"/>
<dbReference type="GO" id="GO:0004801">
    <property type="term" value="F:transaldolase activity"/>
    <property type="evidence" value="ECO:0007669"/>
    <property type="project" value="UniProtKB-UniRule"/>
</dbReference>
<evidence type="ECO:0000256" key="6">
    <source>
        <dbReference type="ARBA" id="ARBA00023126"/>
    </source>
</evidence>
<dbReference type="InterPro" id="IPR001585">
    <property type="entry name" value="TAL/FSA"/>
</dbReference>
<dbReference type="EMBL" id="CM001377">
    <property type="protein sequence ID" value="EHM09672.1"/>
    <property type="molecule type" value="Genomic_DNA"/>
</dbReference>
<dbReference type="InterPro" id="IPR018225">
    <property type="entry name" value="Transaldolase_AS"/>
</dbReference>
<accession>H0UQ43</accession>
<keyword evidence="5 9" id="KW-0808">Transferase</keyword>
<feature type="active site" description="Schiff-base intermediate with substrate" evidence="9">
    <location>
        <position position="86"/>
    </location>
</feature>
<dbReference type="UniPathway" id="UPA00115">
    <property type="reaction ID" value="UER00414"/>
</dbReference>
<comment type="pathway">
    <text evidence="2 9">Carbohydrate degradation; pentose phosphate pathway; D-glyceraldehyde 3-phosphate and beta-D-fructose 6-phosphate from D-ribose 5-phosphate and D-xylulose 5-phosphate (non-oxidative stage): step 2/3.</text>
</comment>
<keyword evidence="7 9" id="KW-0704">Schiff base</keyword>
<dbReference type="GO" id="GO:0016832">
    <property type="term" value="F:aldehyde-lyase activity"/>
    <property type="evidence" value="ECO:0007669"/>
    <property type="project" value="InterPro"/>
</dbReference>